<evidence type="ECO:0000313" key="3">
    <source>
        <dbReference type="EMBL" id="CAD7682115.1"/>
    </source>
</evidence>
<evidence type="ECO:0000313" key="4">
    <source>
        <dbReference type="Proteomes" id="UP000645828"/>
    </source>
</evidence>
<dbReference type="InterPro" id="IPR035992">
    <property type="entry name" value="Ricin_B-like_lectins"/>
</dbReference>
<name>A0A811YZJ1_NYCPR</name>
<dbReference type="Gene3D" id="1.10.8.460">
    <property type="entry name" value="ppGaNTase-T1 linker domain-like"/>
    <property type="match status" value="1"/>
</dbReference>
<protein>
    <submittedName>
        <fullName evidence="3">(raccoon dog) hypothetical protein</fullName>
    </submittedName>
</protein>
<dbReference type="EMBL" id="CAJHUB010000754">
    <property type="protein sequence ID" value="CAD7682113.1"/>
    <property type="molecule type" value="Genomic_DNA"/>
</dbReference>
<keyword evidence="4" id="KW-1185">Reference proteome</keyword>
<dbReference type="EMBL" id="CAJHUB010000754">
    <property type="protein sequence ID" value="CAD7682115.1"/>
    <property type="molecule type" value="Genomic_DNA"/>
</dbReference>
<sequence>MDELKELNDHHNPHARVEPFGDVTERRQLHAKLQRKDFRCSWRMCLPSLGCSGNRGLKDYCFDSNPPSENQIVGRQPVFEYTSQNEIHCDTHQPEVCISVDAGTDLLIMHLCQGTDGSLFHIQSNEFVQAERKAFSDSFIPSLRDCTDLEH</sequence>
<proteinExistence type="predicted"/>
<dbReference type="Proteomes" id="UP000645828">
    <property type="component" value="Unassembled WGS sequence"/>
</dbReference>
<organism evidence="3 4">
    <name type="scientific">Nyctereutes procyonoides</name>
    <name type="common">Raccoon dog</name>
    <name type="synonym">Canis procyonoides</name>
    <dbReference type="NCBI Taxonomy" id="34880"/>
    <lineage>
        <taxon>Eukaryota</taxon>
        <taxon>Metazoa</taxon>
        <taxon>Chordata</taxon>
        <taxon>Craniata</taxon>
        <taxon>Vertebrata</taxon>
        <taxon>Euteleostomi</taxon>
        <taxon>Mammalia</taxon>
        <taxon>Eutheria</taxon>
        <taxon>Laurasiatheria</taxon>
        <taxon>Carnivora</taxon>
        <taxon>Caniformia</taxon>
        <taxon>Canidae</taxon>
        <taxon>Nyctereutes</taxon>
    </lineage>
</organism>
<comment type="caution">
    <text evidence="3">The sequence shown here is derived from an EMBL/GenBank/DDBJ whole genome shotgun (WGS) entry which is preliminary data.</text>
</comment>
<dbReference type="AlphaFoldDB" id="A0A811YZJ1"/>
<dbReference type="SUPFAM" id="SSF50370">
    <property type="entry name" value="Ricin B-like lectins"/>
    <property type="match status" value="1"/>
</dbReference>
<accession>A0A811YZJ1</accession>
<evidence type="ECO:0000256" key="1">
    <source>
        <dbReference type="SAM" id="MobiDB-lite"/>
    </source>
</evidence>
<gene>
    <name evidence="2" type="ORF">NYPRO_LOCUS14905</name>
    <name evidence="3" type="ORF">NYPRO_LOCUS14907</name>
</gene>
<feature type="region of interest" description="Disordered" evidence="1">
    <location>
        <begin position="1"/>
        <end position="23"/>
    </location>
</feature>
<evidence type="ECO:0000313" key="2">
    <source>
        <dbReference type="EMBL" id="CAD7682113.1"/>
    </source>
</evidence>
<reference evidence="3" key="1">
    <citation type="submission" date="2020-12" db="EMBL/GenBank/DDBJ databases">
        <authorList>
            <consortium name="Molecular Ecology Group"/>
        </authorList>
    </citation>
    <scope>NUCLEOTIDE SEQUENCE</scope>
    <source>
        <strain evidence="3">TBG_1078</strain>
    </source>
</reference>